<dbReference type="GO" id="GO:0016035">
    <property type="term" value="C:zeta DNA polymerase complex"/>
    <property type="evidence" value="ECO:0007669"/>
    <property type="project" value="TreeGrafter"/>
</dbReference>
<protein>
    <recommendedName>
        <fullName evidence="2">HORMA domain-containing protein</fullName>
    </recommendedName>
</protein>
<dbReference type="Gene3D" id="3.30.900.10">
    <property type="entry name" value="HORMA domain"/>
    <property type="match status" value="1"/>
</dbReference>
<dbReference type="SUPFAM" id="SSF56019">
    <property type="entry name" value="The spindle assembly checkpoint protein mad2"/>
    <property type="match status" value="1"/>
</dbReference>
<dbReference type="PANTHER" id="PTHR11842:SF10">
    <property type="entry name" value="MITOTIC SPINDLE ASSEMBLY CHECKPOINT PROTEIN MAD2B"/>
    <property type="match status" value="1"/>
</dbReference>
<dbReference type="AlphaFoldDB" id="A0AAD7TXQ3"/>
<feature type="domain" description="HORMA" evidence="2">
    <location>
        <begin position="35"/>
        <end position="234"/>
    </location>
</feature>
<comment type="similarity">
    <text evidence="1">Belongs to the MAD2 family.</text>
</comment>
<evidence type="ECO:0000256" key="1">
    <source>
        <dbReference type="ARBA" id="ARBA00010348"/>
    </source>
</evidence>
<evidence type="ECO:0000313" key="4">
    <source>
        <dbReference type="Proteomes" id="UP001215151"/>
    </source>
</evidence>
<sequence length="256" mass="28334">MASDLPLTFNQAVRGVAEFSGWYHLQGIHYHIVAAANHIRILRPVEVAIHTILYVRQVYPADLFIRRKKYDTPVFQSRHPGLNEYIAGAVRAITDELALGNVDKVVLVIKNANEKPLERFIFALRNTLQVESYNKDTSVDGAISAASLGQYLRSFLVKLNMIEAQLGQIHLDDLSFAIIIELQDDKAPTASHGKEPPPWIPASTPNTTAGAGDSAELHMVRAVDTGIINLSLAVQESEYKLELEKVTESKGKQKAI</sequence>
<organism evidence="3 4">
    <name type="scientific">Trametes cubensis</name>
    <dbReference type="NCBI Taxonomy" id="1111947"/>
    <lineage>
        <taxon>Eukaryota</taxon>
        <taxon>Fungi</taxon>
        <taxon>Dikarya</taxon>
        <taxon>Basidiomycota</taxon>
        <taxon>Agaricomycotina</taxon>
        <taxon>Agaricomycetes</taxon>
        <taxon>Polyporales</taxon>
        <taxon>Polyporaceae</taxon>
        <taxon>Trametes</taxon>
    </lineage>
</organism>
<evidence type="ECO:0000313" key="3">
    <source>
        <dbReference type="EMBL" id="KAJ8488511.1"/>
    </source>
</evidence>
<dbReference type="Pfam" id="PF02301">
    <property type="entry name" value="HORMA"/>
    <property type="match status" value="1"/>
</dbReference>
<name>A0AAD7TXQ3_9APHY</name>
<dbReference type="InterPro" id="IPR036570">
    <property type="entry name" value="HORMA_dom_sf"/>
</dbReference>
<proteinExistence type="inferred from homology"/>
<reference evidence="3" key="1">
    <citation type="submission" date="2022-11" db="EMBL/GenBank/DDBJ databases">
        <title>Genome Sequence of Cubamyces cubensis.</title>
        <authorList>
            <person name="Buettner E."/>
        </authorList>
    </citation>
    <scope>NUCLEOTIDE SEQUENCE</scope>
    <source>
        <strain evidence="3">MPL-01</strain>
    </source>
</reference>
<keyword evidence="4" id="KW-1185">Reference proteome</keyword>
<accession>A0AAD7TXQ3</accession>
<dbReference type="EMBL" id="JAPEVG010000062">
    <property type="protein sequence ID" value="KAJ8488511.1"/>
    <property type="molecule type" value="Genomic_DNA"/>
</dbReference>
<evidence type="ECO:0000259" key="2">
    <source>
        <dbReference type="PROSITE" id="PS50815"/>
    </source>
</evidence>
<dbReference type="Proteomes" id="UP001215151">
    <property type="component" value="Unassembled WGS sequence"/>
</dbReference>
<dbReference type="InterPro" id="IPR003511">
    <property type="entry name" value="HORMA_dom"/>
</dbReference>
<dbReference type="PROSITE" id="PS50815">
    <property type="entry name" value="HORMA"/>
    <property type="match status" value="1"/>
</dbReference>
<dbReference type="InterPro" id="IPR045091">
    <property type="entry name" value="Mad2-like"/>
</dbReference>
<gene>
    <name evidence="3" type="ORF">ONZ51_g3506</name>
</gene>
<dbReference type="PANTHER" id="PTHR11842">
    <property type="entry name" value="MITOTIC SPINDLE ASSEMBLY CHECKPOINT PROTEIN MAD2"/>
    <property type="match status" value="1"/>
</dbReference>
<comment type="caution">
    <text evidence="3">The sequence shown here is derived from an EMBL/GenBank/DDBJ whole genome shotgun (WGS) entry which is preliminary data.</text>
</comment>